<dbReference type="Gene3D" id="3.40.190.10">
    <property type="entry name" value="Periplasmic binding protein-like II"/>
    <property type="match status" value="2"/>
</dbReference>
<dbReference type="InterPro" id="IPR006059">
    <property type="entry name" value="SBP"/>
</dbReference>
<keyword evidence="2 3" id="KW-0732">Signal</keyword>
<evidence type="ECO:0000313" key="4">
    <source>
        <dbReference type="EMBL" id="MFC2925127.1"/>
    </source>
</evidence>
<comment type="similarity">
    <text evidence="1">Belongs to the bacterial solute-binding protein 1 family.</text>
</comment>
<comment type="caution">
    <text evidence="4">The sequence shown here is derived from an EMBL/GenBank/DDBJ whole genome shotgun (WGS) entry which is preliminary data.</text>
</comment>
<organism evidence="4 5">
    <name type="scientific">Hyphobacterium vulgare</name>
    <dbReference type="NCBI Taxonomy" id="1736751"/>
    <lineage>
        <taxon>Bacteria</taxon>
        <taxon>Pseudomonadati</taxon>
        <taxon>Pseudomonadota</taxon>
        <taxon>Alphaproteobacteria</taxon>
        <taxon>Maricaulales</taxon>
        <taxon>Maricaulaceae</taxon>
        <taxon>Hyphobacterium</taxon>
    </lineage>
</organism>
<dbReference type="PIRSF" id="PIRSF002825">
    <property type="entry name" value="CfbpA"/>
    <property type="match status" value="1"/>
</dbReference>
<dbReference type="Pfam" id="PF13416">
    <property type="entry name" value="SBP_bac_8"/>
    <property type="match status" value="1"/>
</dbReference>
<dbReference type="PROSITE" id="PS51257">
    <property type="entry name" value="PROKAR_LIPOPROTEIN"/>
    <property type="match status" value="1"/>
</dbReference>
<evidence type="ECO:0000313" key="5">
    <source>
        <dbReference type="Proteomes" id="UP001595379"/>
    </source>
</evidence>
<dbReference type="InterPro" id="IPR026045">
    <property type="entry name" value="Ferric-bd"/>
</dbReference>
<name>A0ABV6ZUL2_9PROT</name>
<dbReference type="PANTHER" id="PTHR30006">
    <property type="entry name" value="THIAMINE-BINDING PERIPLASMIC PROTEIN-RELATED"/>
    <property type="match status" value="1"/>
</dbReference>
<protein>
    <submittedName>
        <fullName evidence="4">Extracellular solute-binding protein</fullName>
    </submittedName>
</protein>
<evidence type="ECO:0000256" key="3">
    <source>
        <dbReference type="SAM" id="SignalP"/>
    </source>
</evidence>
<feature type="signal peptide" evidence="3">
    <location>
        <begin position="1"/>
        <end position="18"/>
    </location>
</feature>
<proteinExistence type="inferred from homology"/>
<evidence type="ECO:0000256" key="2">
    <source>
        <dbReference type="ARBA" id="ARBA00022729"/>
    </source>
</evidence>
<feature type="chain" id="PRO_5046673123" evidence="3">
    <location>
        <begin position="19"/>
        <end position="357"/>
    </location>
</feature>
<dbReference type="EMBL" id="JBHRSV010000001">
    <property type="protein sequence ID" value="MFC2925127.1"/>
    <property type="molecule type" value="Genomic_DNA"/>
</dbReference>
<dbReference type="PANTHER" id="PTHR30006:SF15">
    <property type="entry name" value="IRON-UTILIZATION PERIPLASMIC PROTEIN"/>
    <property type="match status" value="1"/>
</dbReference>
<keyword evidence="5" id="KW-1185">Reference proteome</keyword>
<sequence length="357" mass="38404">MRLEISFAALAASGAILAACGGSDTTGDSRAANDAAAGESRVVNIYSARHYDSDRIIYQRFTEETGIEINLVEANGDLLIERVRADGERSPADVIVTVDAARLHRAEQAGLFQPIEDQDILALVPAELRDPEGYWLGFTARARVIAYSTERVDPASLTGYEALASEEWDNRLCMRSSDNAYNQSLLASRIIANGEDAAEQWANGIAANLAVPPSGGDTDQIRAIAAGTCDASFVNHYYYVRLANSETPEDQAVANTVALYAPAQEYGGAHVNVSGAGIAAGAPNPDEAREFIRFLLSDEAQRVFAEVTNEIPARSGVTYDNPRVEAVAAWARDPVNLGELGDHTEAAVRIFDRAEWP</sequence>
<accession>A0ABV6ZUL2</accession>
<dbReference type="Proteomes" id="UP001595379">
    <property type="component" value="Unassembled WGS sequence"/>
</dbReference>
<evidence type="ECO:0000256" key="1">
    <source>
        <dbReference type="ARBA" id="ARBA00008520"/>
    </source>
</evidence>
<reference evidence="5" key="1">
    <citation type="journal article" date="2019" name="Int. J. Syst. Evol. Microbiol.">
        <title>The Global Catalogue of Microorganisms (GCM) 10K type strain sequencing project: providing services to taxonomists for standard genome sequencing and annotation.</title>
        <authorList>
            <consortium name="The Broad Institute Genomics Platform"/>
            <consortium name="The Broad Institute Genome Sequencing Center for Infectious Disease"/>
            <person name="Wu L."/>
            <person name="Ma J."/>
        </authorList>
    </citation>
    <scope>NUCLEOTIDE SEQUENCE [LARGE SCALE GENOMIC DNA]</scope>
    <source>
        <strain evidence="5">KCTC 52487</strain>
    </source>
</reference>
<gene>
    <name evidence="4" type="ORF">ACFOOR_03315</name>
</gene>
<dbReference type="SUPFAM" id="SSF53850">
    <property type="entry name" value="Periplasmic binding protein-like II"/>
    <property type="match status" value="1"/>
</dbReference>
<dbReference type="RefSeq" id="WP_343164006.1">
    <property type="nucleotide sequence ID" value="NZ_JBHRSV010000001.1"/>
</dbReference>